<name>A0ABU9DV27_9BACL</name>
<dbReference type="PANTHER" id="PTHR43877">
    <property type="entry name" value="AMINOALKYLPHOSPHONATE N-ACETYLTRANSFERASE-RELATED-RELATED"/>
    <property type="match status" value="1"/>
</dbReference>
<keyword evidence="5" id="KW-1185">Reference proteome</keyword>
<evidence type="ECO:0000313" key="4">
    <source>
        <dbReference type="EMBL" id="MEK8131608.1"/>
    </source>
</evidence>
<dbReference type="SUPFAM" id="SSF55729">
    <property type="entry name" value="Acyl-CoA N-acyltransferases (Nat)"/>
    <property type="match status" value="1"/>
</dbReference>
<organism evidence="4 5">
    <name type="scientific">Paenibacillus filicis</name>
    <dbReference type="NCBI Taxonomy" id="669464"/>
    <lineage>
        <taxon>Bacteria</taxon>
        <taxon>Bacillati</taxon>
        <taxon>Bacillota</taxon>
        <taxon>Bacilli</taxon>
        <taxon>Bacillales</taxon>
        <taxon>Paenibacillaceae</taxon>
        <taxon>Paenibacillus</taxon>
    </lineage>
</organism>
<dbReference type="InterPro" id="IPR000182">
    <property type="entry name" value="GNAT_dom"/>
</dbReference>
<proteinExistence type="predicted"/>
<dbReference type="Proteomes" id="UP001469365">
    <property type="component" value="Unassembled WGS sequence"/>
</dbReference>
<dbReference type="RefSeq" id="WP_341418742.1">
    <property type="nucleotide sequence ID" value="NZ_JBBPCC010000022.1"/>
</dbReference>
<accession>A0ABU9DV27</accession>
<dbReference type="CDD" id="cd04301">
    <property type="entry name" value="NAT_SF"/>
    <property type="match status" value="1"/>
</dbReference>
<keyword evidence="1" id="KW-0808">Transferase</keyword>
<gene>
    <name evidence="4" type="ORF">WMW72_27245</name>
</gene>
<dbReference type="Gene3D" id="3.40.630.30">
    <property type="match status" value="1"/>
</dbReference>
<evidence type="ECO:0000256" key="2">
    <source>
        <dbReference type="ARBA" id="ARBA00023315"/>
    </source>
</evidence>
<evidence type="ECO:0000259" key="3">
    <source>
        <dbReference type="PROSITE" id="PS51186"/>
    </source>
</evidence>
<protein>
    <submittedName>
        <fullName evidence="4">GNAT family N-acetyltransferase</fullName>
    </submittedName>
</protein>
<feature type="domain" description="N-acetyltransferase" evidence="3">
    <location>
        <begin position="1"/>
        <end position="152"/>
    </location>
</feature>
<evidence type="ECO:0000313" key="5">
    <source>
        <dbReference type="Proteomes" id="UP001469365"/>
    </source>
</evidence>
<dbReference type="InterPro" id="IPR050832">
    <property type="entry name" value="Bact_Acetyltransf"/>
</dbReference>
<dbReference type="PROSITE" id="PS51186">
    <property type="entry name" value="GNAT"/>
    <property type="match status" value="1"/>
</dbReference>
<dbReference type="PANTHER" id="PTHR43877:SF5">
    <property type="entry name" value="BLL8307 PROTEIN"/>
    <property type="match status" value="1"/>
</dbReference>
<reference evidence="4 5" key="1">
    <citation type="submission" date="2024-04" db="EMBL/GenBank/DDBJ databases">
        <title>draft genome sequnece of Paenibacillus filicis.</title>
        <authorList>
            <person name="Kim D.-U."/>
        </authorList>
    </citation>
    <scope>NUCLEOTIDE SEQUENCE [LARGE SCALE GENOMIC DNA]</scope>
    <source>
        <strain evidence="4 5">KACC14197</strain>
    </source>
</reference>
<dbReference type="InterPro" id="IPR016181">
    <property type="entry name" value="Acyl_CoA_acyltransferase"/>
</dbReference>
<dbReference type="EMBL" id="JBBPCC010000022">
    <property type="protein sequence ID" value="MEK8131608.1"/>
    <property type="molecule type" value="Genomic_DNA"/>
</dbReference>
<evidence type="ECO:0000256" key="1">
    <source>
        <dbReference type="ARBA" id="ARBA00022679"/>
    </source>
</evidence>
<dbReference type="Pfam" id="PF00583">
    <property type="entry name" value="Acetyltransf_1"/>
    <property type="match status" value="1"/>
</dbReference>
<keyword evidence="2" id="KW-0012">Acyltransferase</keyword>
<sequence length="153" mass="17731">MIIRRYKTPDHDSVWELHNIGLNQTGTNLGNGNWDDDLHNIEHAYLHNAGEFLVGLVDDKLIAMGAFRKTSDISAEVKRMRVHPDYQGKGYGQKIYESLETKANELGYKKLHLDTTAKQLPAQKLYEKFGFKEVYRKTIKGLELIFYEKMLRS</sequence>
<comment type="caution">
    <text evidence="4">The sequence shown here is derived from an EMBL/GenBank/DDBJ whole genome shotgun (WGS) entry which is preliminary data.</text>
</comment>